<keyword evidence="9 15" id="KW-0862">Zinc</keyword>
<sequence>MFKTAVSRPWICSTCIRRQLPARRLRSTSSIAPSLHYDNERNPTSSFKDVSSLIGAANPDAQHDDRTLRQMFDSPGFWKDFSQSSRTHNGRNSGLVQNRYLTSADGFQRFAHTSLRKAQRIVEKVLAAKTREEYHQVVRQLDRLSDLLCRVIDLSDFVRATHPNPEIQMAAARAYNTMYEYMNVLNTTTGLAEQLTIAMKDKDAPWGEQERMVARILERDFAKSGIDLSKNRRDRFVSLSQEISDVGLSYTDSMAPEKHFLPFRSSQLEGVDPLFISNFKRLGMIILPTVGEPAITALRTVKDPEVRKEIFMASRTASRSTVNKLETLLQKRAELAKLVGYDSYGHLALEDKMAGQPQSVLKFLNQLSSQNIDALSLQFEQVQAMKERKTHIDGAVIEPWDKDYYTAKILESMRSKNRTPDFLSSYFSLGTVMQGLSRLFSRLYGIRLVPKETQPGEAWNPDVRRLDVVSDQDGHVAVLYCDLFARPGKSPNPAHFTLRCSRWIGDEEIKEAHSAADPIFASAEEAANDGMAISKEGHPGGVMQLPTIALICDFAQTPGSRRPVLLSLSEVITLFHEMGHAIHSILGRTDFQNLSGTRVVSDFAEFPSVLMEHFAVDQNVLSLFARHYETDEPLPYEMVAEQLAFNKKFEAFDIDNQINLSLLDQELHSSKALDPSFDSTRIFHELQAKYSKLPVDPPGTRWQGFFGHLFTYGGTYYSYLFDRAIARRVWQKVFDSGNNNGSISRSSGERLKTDVLRWGGGRDAWHCLAATLEDERLIDPTPGRAMDLVGTWGIEGKEHTEKPEKR</sequence>
<dbReference type="Gene3D" id="1.10.1370.10">
    <property type="entry name" value="Neurolysin, domain 3"/>
    <property type="match status" value="1"/>
</dbReference>
<evidence type="ECO:0000256" key="1">
    <source>
        <dbReference type="ARBA" id="ARBA00000436"/>
    </source>
</evidence>
<evidence type="ECO:0000256" key="3">
    <source>
        <dbReference type="ARBA" id="ARBA00006040"/>
    </source>
</evidence>
<dbReference type="EC" id="3.4.24.59" evidence="4"/>
<organism evidence="17 18">
    <name type="scientific">Venustampulla echinocandica</name>
    <dbReference type="NCBI Taxonomy" id="2656787"/>
    <lineage>
        <taxon>Eukaryota</taxon>
        <taxon>Fungi</taxon>
        <taxon>Dikarya</taxon>
        <taxon>Ascomycota</taxon>
        <taxon>Pezizomycotina</taxon>
        <taxon>Leotiomycetes</taxon>
        <taxon>Helotiales</taxon>
        <taxon>Pleuroascaceae</taxon>
        <taxon>Venustampulla</taxon>
    </lineage>
</organism>
<accession>A0A370THV0</accession>
<keyword evidence="8 15" id="KW-0378">Hydrolase</keyword>
<dbReference type="SUPFAM" id="SSF55486">
    <property type="entry name" value="Metalloproteases ('zincins'), catalytic domain"/>
    <property type="match status" value="1"/>
</dbReference>
<keyword evidence="12" id="KW-0496">Mitochondrion</keyword>
<evidence type="ECO:0000256" key="9">
    <source>
        <dbReference type="ARBA" id="ARBA00022833"/>
    </source>
</evidence>
<dbReference type="InterPro" id="IPR001567">
    <property type="entry name" value="Pept_M3A_M3B_dom"/>
</dbReference>
<evidence type="ECO:0000256" key="6">
    <source>
        <dbReference type="ARBA" id="ARBA00022670"/>
    </source>
</evidence>
<comment type="function">
    <text evidence="13">Cleaves proteins, imported into the mitochondrion, to their mature size. While most mitochondrial precursor proteins are processed to the mature form in one step by mitochondrial processing peptidase (MPP), the sequential cleavage by MIP of an octapeptide after initial processing by MPP is a required step for a subgroup of nuclear-encoded precursor proteins destined for the matrix or the inner membrane.</text>
</comment>
<evidence type="ECO:0000313" key="18">
    <source>
        <dbReference type="Proteomes" id="UP000254866"/>
    </source>
</evidence>
<evidence type="ECO:0000259" key="16">
    <source>
        <dbReference type="Pfam" id="PF01432"/>
    </source>
</evidence>
<dbReference type="PANTHER" id="PTHR11804">
    <property type="entry name" value="PROTEASE M3 THIMET OLIGOPEPTIDASE-RELATED"/>
    <property type="match status" value="1"/>
</dbReference>
<dbReference type="Proteomes" id="UP000254866">
    <property type="component" value="Unassembled WGS sequence"/>
</dbReference>
<comment type="similarity">
    <text evidence="3 15">Belongs to the peptidase M3 family.</text>
</comment>
<keyword evidence="6 15" id="KW-0645">Protease</keyword>
<gene>
    <name evidence="17" type="ORF">BP5553_07901</name>
</gene>
<dbReference type="OrthoDB" id="17530at2759"/>
<dbReference type="PANTHER" id="PTHR11804:SF79">
    <property type="entry name" value="MITOCHONDRIAL INTERMEDIATE PEPTIDASE"/>
    <property type="match status" value="1"/>
</dbReference>
<dbReference type="CDD" id="cd06457">
    <property type="entry name" value="M3A_MIP"/>
    <property type="match status" value="1"/>
</dbReference>
<comment type="subcellular location">
    <subcellularLocation>
        <location evidence="2">Mitochondrion matrix</location>
    </subcellularLocation>
</comment>
<evidence type="ECO:0000256" key="10">
    <source>
        <dbReference type="ARBA" id="ARBA00022946"/>
    </source>
</evidence>
<dbReference type="RefSeq" id="XP_031867755.1">
    <property type="nucleotide sequence ID" value="XM_032016524.1"/>
</dbReference>
<dbReference type="GeneID" id="43600750"/>
<dbReference type="STRING" id="2656787.A0A370THV0"/>
<keyword evidence="7 15" id="KW-0479">Metal-binding</keyword>
<dbReference type="AlphaFoldDB" id="A0A370THV0"/>
<evidence type="ECO:0000256" key="11">
    <source>
        <dbReference type="ARBA" id="ARBA00023049"/>
    </source>
</evidence>
<evidence type="ECO:0000256" key="7">
    <source>
        <dbReference type="ARBA" id="ARBA00022723"/>
    </source>
</evidence>
<protein>
    <recommendedName>
        <fullName evidence="5">Mitochondrial intermediate peptidase</fullName>
        <ecNumber evidence="4">3.4.24.59</ecNumber>
    </recommendedName>
    <alternativeName>
        <fullName evidence="14">Octapeptidyl aminopeptidase</fullName>
    </alternativeName>
</protein>
<dbReference type="GO" id="GO:0006518">
    <property type="term" value="P:peptide metabolic process"/>
    <property type="evidence" value="ECO:0007669"/>
    <property type="project" value="TreeGrafter"/>
</dbReference>
<dbReference type="InterPro" id="IPR033851">
    <property type="entry name" value="M3A_MIP"/>
</dbReference>
<evidence type="ECO:0000256" key="12">
    <source>
        <dbReference type="ARBA" id="ARBA00023128"/>
    </source>
</evidence>
<keyword evidence="18" id="KW-1185">Reference proteome</keyword>
<evidence type="ECO:0000256" key="5">
    <source>
        <dbReference type="ARBA" id="ARBA00018046"/>
    </source>
</evidence>
<evidence type="ECO:0000256" key="13">
    <source>
        <dbReference type="ARBA" id="ARBA00025208"/>
    </source>
</evidence>
<dbReference type="Pfam" id="PF01432">
    <property type="entry name" value="Peptidase_M3"/>
    <property type="match status" value="1"/>
</dbReference>
<evidence type="ECO:0000256" key="4">
    <source>
        <dbReference type="ARBA" id="ARBA00012441"/>
    </source>
</evidence>
<dbReference type="InterPro" id="IPR045090">
    <property type="entry name" value="Pept_M3A_M3B"/>
</dbReference>
<evidence type="ECO:0000313" key="17">
    <source>
        <dbReference type="EMBL" id="RDL34773.1"/>
    </source>
</evidence>
<dbReference type="GO" id="GO:0005759">
    <property type="term" value="C:mitochondrial matrix"/>
    <property type="evidence" value="ECO:0007669"/>
    <property type="project" value="UniProtKB-SubCell"/>
</dbReference>
<keyword evidence="10" id="KW-0809">Transit peptide</keyword>
<keyword evidence="11 15" id="KW-0482">Metalloprotease</keyword>
<proteinExistence type="inferred from homology"/>
<dbReference type="InterPro" id="IPR024079">
    <property type="entry name" value="MetalloPept_cat_dom_sf"/>
</dbReference>
<dbReference type="InterPro" id="IPR024077">
    <property type="entry name" value="Neurolysin/TOP_dom2"/>
</dbReference>
<reference evidence="17 18" key="1">
    <citation type="journal article" date="2018" name="IMA Fungus">
        <title>IMA Genome-F 9: Draft genome sequence of Annulohypoxylon stygium, Aspergillus mulundensis, Berkeleyomyces basicola (syn. Thielaviopsis basicola), Ceratocystis smalleyi, two Cercospora beticola strains, Coleophoma cylindrospora, Fusarium fracticaudum, Phialophora cf. hyalina, and Morchella septimelata.</title>
        <authorList>
            <person name="Wingfield B.D."/>
            <person name="Bills G.F."/>
            <person name="Dong Y."/>
            <person name="Huang W."/>
            <person name="Nel W.J."/>
            <person name="Swalarsk-Parry B.S."/>
            <person name="Vaghefi N."/>
            <person name="Wilken P.M."/>
            <person name="An Z."/>
            <person name="de Beer Z.W."/>
            <person name="De Vos L."/>
            <person name="Chen L."/>
            <person name="Duong T.A."/>
            <person name="Gao Y."/>
            <person name="Hammerbacher A."/>
            <person name="Kikkert J.R."/>
            <person name="Li Y."/>
            <person name="Li H."/>
            <person name="Li K."/>
            <person name="Li Q."/>
            <person name="Liu X."/>
            <person name="Ma X."/>
            <person name="Naidoo K."/>
            <person name="Pethybridge S.J."/>
            <person name="Sun J."/>
            <person name="Steenkamp E.T."/>
            <person name="van der Nest M.A."/>
            <person name="van Wyk S."/>
            <person name="Wingfield M.J."/>
            <person name="Xiong C."/>
            <person name="Yue Q."/>
            <person name="Zhang X."/>
        </authorList>
    </citation>
    <scope>NUCLEOTIDE SEQUENCE [LARGE SCALE GENOMIC DNA]</scope>
    <source>
        <strain evidence="17 18">BP 5553</strain>
    </source>
</reference>
<evidence type="ECO:0000256" key="2">
    <source>
        <dbReference type="ARBA" id="ARBA00004305"/>
    </source>
</evidence>
<dbReference type="GO" id="GO:0046872">
    <property type="term" value="F:metal ion binding"/>
    <property type="evidence" value="ECO:0007669"/>
    <property type="project" value="UniProtKB-UniRule"/>
</dbReference>
<comment type="catalytic activity">
    <reaction evidence="1">
        <text>Release of an N-terminal octapeptide as second stage of processing of some proteins imported into the mitochondrion.</text>
        <dbReference type="EC" id="3.4.24.59"/>
    </reaction>
</comment>
<comment type="cofactor">
    <cofactor evidence="15">
        <name>Zn(2+)</name>
        <dbReference type="ChEBI" id="CHEBI:29105"/>
    </cofactor>
    <text evidence="15">Binds 1 zinc ion.</text>
</comment>
<name>A0A370THV0_9HELO</name>
<evidence type="ECO:0000256" key="8">
    <source>
        <dbReference type="ARBA" id="ARBA00022801"/>
    </source>
</evidence>
<dbReference type="Gene3D" id="3.40.390.10">
    <property type="entry name" value="Collagenase (Catalytic Domain)"/>
    <property type="match status" value="1"/>
</dbReference>
<comment type="caution">
    <text evidence="17">The sequence shown here is derived from an EMBL/GenBank/DDBJ whole genome shotgun (WGS) entry which is preliminary data.</text>
</comment>
<dbReference type="GO" id="GO:0006627">
    <property type="term" value="P:protein processing involved in protein targeting to mitochondrion"/>
    <property type="evidence" value="ECO:0007669"/>
    <property type="project" value="TreeGrafter"/>
</dbReference>
<evidence type="ECO:0000256" key="15">
    <source>
        <dbReference type="RuleBase" id="RU003435"/>
    </source>
</evidence>
<feature type="domain" description="Peptidase M3A/M3B catalytic" evidence="16">
    <location>
        <begin position="299"/>
        <end position="779"/>
    </location>
</feature>
<evidence type="ECO:0000256" key="14">
    <source>
        <dbReference type="ARBA" id="ARBA00032470"/>
    </source>
</evidence>
<dbReference type="EMBL" id="NPIC01000007">
    <property type="protein sequence ID" value="RDL34773.1"/>
    <property type="molecule type" value="Genomic_DNA"/>
</dbReference>
<dbReference type="GO" id="GO:0004222">
    <property type="term" value="F:metalloendopeptidase activity"/>
    <property type="evidence" value="ECO:0007669"/>
    <property type="project" value="UniProtKB-EC"/>
</dbReference>